<feature type="transmembrane region" description="Helical" evidence="1">
    <location>
        <begin position="76"/>
        <end position="92"/>
    </location>
</feature>
<keyword evidence="1" id="KW-0472">Membrane</keyword>
<dbReference type="AlphaFoldDB" id="F5IW31"/>
<evidence type="ECO:0008006" key="4">
    <source>
        <dbReference type="Google" id="ProtNLM"/>
    </source>
</evidence>
<sequence>MKDDNKQVKYPAKWMWILGIIGFQGLDYFKTGDVSKLFLFSYFAFFAYYFLNYIIRQRQDERMLENHKKAVTMASRIPFLTLFVIGLVPAYFPVTSIFFIVVSAFGVAGFTITYVSAFFYYERYT</sequence>
<name>F5IW31_9BACT</name>
<keyword evidence="3" id="KW-1185">Reference proteome</keyword>
<evidence type="ECO:0000313" key="3">
    <source>
        <dbReference type="Proteomes" id="UP000004913"/>
    </source>
</evidence>
<gene>
    <name evidence="2" type="ORF">HMPREF9455_01081</name>
</gene>
<feature type="transmembrane region" description="Helical" evidence="1">
    <location>
        <begin position="37"/>
        <end position="55"/>
    </location>
</feature>
<reference evidence="2 3" key="1">
    <citation type="submission" date="2011-04" db="EMBL/GenBank/DDBJ databases">
        <title>The Genome Sequence of Dysgonomonas gadei ATCC BAA-286.</title>
        <authorList>
            <consortium name="The Broad Institute Genome Sequencing Platform"/>
            <person name="Earl A."/>
            <person name="Ward D."/>
            <person name="Feldgarden M."/>
            <person name="Gevers D."/>
            <person name="Pudlo N."/>
            <person name="Martens E."/>
            <person name="Allen-Vercoe E."/>
            <person name="Young S.K."/>
            <person name="Zeng Q."/>
            <person name="Gargeya S."/>
            <person name="Fitzgerald M."/>
            <person name="Haas B."/>
            <person name="Abouelleil A."/>
            <person name="Alvarado L."/>
            <person name="Arachchi H.M."/>
            <person name="Berlin A."/>
            <person name="Brown A."/>
            <person name="Chapman S.B."/>
            <person name="Chen Z."/>
            <person name="Dunbar C."/>
            <person name="Freedman E."/>
            <person name="Gearin G."/>
            <person name="Gellesch M."/>
            <person name="Goldberg J."/>
            <person name="Griggs A."/>
            <person name="Gujja S."/>
            <person name="Heiman D."/>
            <person name="Howarth C."/>
            <person name="Larson L."/>
            <person name="Lui A."/>
            <person name="MacDonald P.J.P."/>
            <person name="Mehta T."/>
            <person name="Montmayeur A."/>
            <person name="Murphy C."/>
            <person name="Neiman D."/>
            <person name="Pearson M."/>
            <person name="Priest M."/>
            <person name="Roberts A."/>
            <person name="Saif S."/>
            <person name="Shea T."/>
            <person name="Shenoy N."/>
            <person name="Sisk P."/>
            <person name="Stolte C."/>
            <person name="Sykes S."/>
            <person name="Yandava C."/>
            <person name="Wortman J."/>
            <person name="Nusbaum C."/>
            <person name="Birren B."/>
        </authorList>
    </citation>
    <scope>NUCLEOTIDE SEQUENCE [LARGE SCALE GENOMIC DNA]</scope>
    <source>
        <strain evidence="2 3">ATCC BAA-286</strain>
    </source>
</reference>
<organism evidence="2 3">
    <name type="scientific">Dysgonomonas gadei ATCC BAA-286</name>
    <dbReference type="NCBI Taxonomy" id="742766"/>
    <lineage>
        <taxon>Bacteria</taxon>
        <taxon>Pseudomonadati</taxon>
        <taxon>Bacteroidota</taxon>
        <taxon>Bacteroidia</taxon>
        <taxon>Bacteroidales</taxon>
        <taxon>Dysgonomonadaceae</taxon>
        <taxon>Dysgonomonas</taxon>
    </lineage>
</organism>
<keyword evidence="1" id="KW-0812">Transmembrane</keyword>
<dbReference type="HOGENOM" id="CLU_159875_0_0_10"/>
<dbReference type="EMBL" id="ADLV01000015">
    <property type="protein sequence ID" value="EGK02831.1"/>
    <property type="molecule type" value="Genomic_DNA"/>
</dbReference>
<accession>F5IW31</accession>
<keyword evidence="1" id="KW-1133">Transmembrane helix</keyword>
<feature type="transmembrane region" description="Helical" evidence="1">
    <location>
        <begin position="98"/>
        <end position="121"/>
    </location>
</feature>
<dbReference type="RefSeq" id="WP_006798596.1">
    <property type="nucleotide sequence ID" value="NZ_GL891980.1"/>
</dbReference>
<dbReference type="Proteomes" id="UP000004913">
    <property type="component" value="Unassembled WGS sequence"/>
</dbReference>
<proteinExistence type="predicted"/>
<evidence type="ECO:0000313" key="2">
    <source>
        <dbReference type="EMBL" id="EGK02831.1"/>
    </source>
</evidence>
<evidence type="ECO:0000256" key="1">
    <source>
        <dbReference type="SAM" id="Phobius"/>
    </source>
</evidence>
<comment type="caution">
    <text evidence="2">The sequence shown here is derived from an EMBL/GenBank/DDBJ whole genome shotgun (WGS) entry which is preliminary data.</text>
</comment>
<protein>
    <recommendedName>
        <fullName evidence="4">DUF3796 domain-containing protein</fullName>
    </recommendedName>
</protein>